<evidence type="ECO:0000256" key="4">
    <source>
        <dbReference type="ARBA" id="ARBA00023065"/>
    </source>
</evidence>
<feature type="non-terminal residue" evidence="5">
    <location>
        <position position="227"/>
    </location>
</feature>
<dbReference type="GO" id="GO:0030424">
    <property type="term" value="C:axon"/>
    <property type="evidence" value="ECO:0007669"/>
    <property type="project" value="TreeGrafter"/>
</dbReference>
<keyword evidence="2" id="KW-0677">Repeat</keyword>
<dbReference type="GO" id="GO:0098703">
    <property type="term" value="P:calcium ion import across plasma membrane"/>
    <property type="evidence" value="ECO:0007669"/>
    <property type="project" value="TreeGrafter"/>
</dbReference>
<dbReference type="SUPFAM" id="SSF141072">
    <property type="entry name" value="CalX-like"/>
    <property type="match status" value="2"/>
</dbReference>
<reference evidence="5" key="1">
    <citation type="submission" date="2020-04" db="EMBL/GenBank/DDBJ databases">
        <authorList>
            <person name="Alioto T."/>
            <person name="Alioto T."/>
            <person name="Gomez Garrido J."/>
        </authorList>
    </citation>
    <scope>NUCLEOTIDE SEQUENCE</scope>
    <source>
        <strain evidence="5">A484AB</strain>
    </source>
</reference>
<dbReference type="OrthoDB" id="6436887at2759"/>
<dbReference type="InterPro" id="IPR038081">
    <property type="entry name" value="CalX-like_sf"/>
</dbReference>
<dbReference type="InterPro" id="IPR051171">
    <property type="entry name" value="CaCA"/>
</dbReference>
<evidence type="ECO:0000313" key="5">
    <source>
        <dbReference type="EMBL" id="CAB4019475.1"/>
    </source>
</evidence>
<evidence type="ECO:0000313" key="6">
    <source>
        <dbReference type="Proteomes" id="UP001152795"/>
    </source>
</evidence>
<dbReference type="GO" id="GO:0042383">
    <property type="term" value="C:sarcolemma"/>
    <property type="evidence" value="ECO:0007669"/>
    <property type="project" value="TreeGrafter"/>
</dbReference>
<organism evidence="5 6">
    <name type="scientific">Paramuricea clavata</name>
    <name type="common">Red gorgonian</name>
    <name type="synonym">Violescent sea-whip</name>
    <dbReference type="NCBI Taxonomy" id="317549"/>
    <lineage>
        <taxon>Eukaryota</taxon>
        <taxon>Metazoa</taxon>
        <taxon>Cnidaria</taxon>
        <taxon>Anthozoa</taxon>
        <taxon>Octocorallia</taxon>
        <taxon>Malacalcyonacea</taxon>
        <taxon>Plexauridae</taxon>
        <taxon>Paramuricea</taxon>
    </lineage>
</organism>
<dbReference type="SMART" id="SM00237">
    <property type="entry name" value="Calx_beta"/>
    <property type="match status" value="1"/>
</dbReference>
<accession>A0A7D9EZJ1</accession>
<keyword evidence="6" id="KW-1185">Reference proteome</keyword>
<dbReference type="InterPro" id="IPR003644">
    <property type="entry name" value="Calx_beta"/>
</dbReference>
<sequence length="227" mass="24214">VSTYDVSAFAVLNDYETKSEIVTLQPNSLQAPFLVAIREDNIVENTEQFGVRVTSTDPQVNVVNGNLQVSITDNDKITLTMDSNTYQVGEDDGFVSVRVVVTGQTAVDIAGSRLSTNSLTAQSPSDYGTIAQTILVTPSSSTPLTFTITIQNDATIESNEFFQAVLSTTNTDQVNIGTPSSSSITILDDDALFISFEQPNYIVSEDDGTITVGVTVTGSTALTLEFG</sequence>
<proteinExistence type="predicted"/>
<dbReference type="Gene3D" id="2.60.40.2030">
    <property type="match status" value="2"/>
</dbReference>
<dbReference type="GO" id="GO:0098794">
    <property type="term" value="C:postsynapse"/>
    <property type="evidence" value="ECO:0007669"/>
    <property type="project" value="TreeGrafter"/>
</dbReference>
<evidence type="ECO:0000256" key="2">
    <source>
        <dbReference type="ARBA" id="ARBA00022737"/>
    </source>
</evidence>
<dbReference type="GO" id="GO:0007154">
    <property type="term" value="P:cell communication"/>
    <property type="evidence" value="ECO:0007669"/>
    <property type="project" value="InterPro"/>
</dbReference>
<gene>
    <name evidence="5" type="ORF">PACLA_8A089483</name>
</gene>
<comment type="caution">
    <text evidence="5">The sequence shown here is derived from an EMBL/GenBank/DDBJ whole genome shotgun (WGS) entry which is preliminary data.</text>
</comment>
<dbReference type="Pfam" id="PF03160">
    <property type="entry name" value="Calx-beta"/>
    <property type="match status" value="1"/>
</dbReference>
<dbReference type="EMBL" id="CACRXK020010476">
    <property type="protein sequence ID" value="CAB4019475.1"/>
    <property type="molecule type" value="Genomic_DNA"/>
</dbReference>
<keyword evidence="4" id="KW-0813">Transport</keyword>
<keyword evidence="3" id="KW-0106">Calcium</keyword>
<dbReference type="Proteomes" id="UP001152795">
    <property type="component" value="Unassembled WGS sequence"/>
</dbReference>
<evidence type="ECO:0000256" key="1">
    <source>
        <dbReference type="ARBA" id="ARBA00022729"/>
    </source>
</evidence>
<keyword evidence="1" id="KW-0732">Signal</keyword>
<dbReference type="GO" id="GO:0005432">
    <property type="term" value="F:calcium:sodium antiporter activity"/>
    <property type="evidence" value="ECO:0007669"/>
    <property type="project" value="TreeGrafter"/>
</dbReference>
<protein>
    <submittedName>
        <fullName evidence="5">Partial</fullName>
    </submittedName>
</protein>
<dbReference type="PANTHER" id="PTHR11878:SF76">
    <property type="entry name" value="CALX-BETA DOMAIN-CONTAINING PROTEIN"/>
    <property type="match status" value="1"/>
</dbReference>
<evidence type="ECO:0000256" key="3">
    <source>
        <dbReference type="ARBA" id="ARBA00022837"/>
    </source>
</evidence>
<dbReference type="AlphaFoldDB" id="A0A7D9EZJ1"/>
<keyword evidence="4" id="KW-0406">Ion transport</keyword>
<name>A0A7D9EZJ1_PARCT</name>
<dbReference type="PANTHER" id="PTHR11878">
    <property type="entry name" value="SODIUM/CALCIUM EXCHANGER"/>
    <property type="match status" value="1"/>
</dbReference>